<evidence type="ECO:0008006" key="3">
    <source>
        <dbReference type="Google" id="ProtNLM"/>
    </source>
</evidence>
<dbReference type="Proteomes" id="UP000460272">
    <property type="component" value="Unassembled WGS sequence"/>
</dbReference>
<reference evidence="1 2" key="1">
    <citation type="submission" date="2018-11" db="EMBL/GenBank/DDBJ databases">
        <title>Trebonia kvetii gen.nov., sp.nov., a novel acidophilic actinobacterium, and proposal of the new actinobacterial family Treboniaceae fam. nov.</title>
        <authorList>
            <person name="Rapoport D."/>
            <person name="Sagova-Mareckova M."/>
            <person name="Sedlacek I."/>
            <person name="Provaznik J."/>
            <person name="Kralova S."/>
            <person name="Pavlinic D."/>
            <person name="Benes V."/>
            <person name="Kopecky J."/>
        </authorList>
    </citation>
    <scope>NUCLEOTIDE SEQUENCE [LARGE SCALE GENOMIC DNA]</scope>
    <source>
        <strain evidence="1 2">15Tr583</strain>
    </source>
</reference>
<dbReference type="OrthoDB" id="4554341at2"/>
<keyword evidence="2" id="KW-1185">Reference proteome</keyword>
<dbReference type="RefSeq" id="WP_145856973.1">
    <property type="nucleotide sequence ID" value="NZ_RPFW01000005.1"/>
</dbReference>
<accession>A0A6P2BVM9</accession>
<organism evidence="1 2">
    <name type="scientific">Trebonia kvetii</name>
    <dbReference type="NCBI Taxonomy" id="2480626"/>
    <lineage>
        <taxon>Bacteria</taxon>
        <taxon>Bacillati</taxon>
        <taxon>Actinomycetota</taxon>
        <taxon>Actinomycetes</taxon>
        <taxon>Streptosporangiales</taxon>
        <taxon>Treboniaceae</taxon>
        <taxon>Trebonia</taxon>
    </lineage>
</organism>
<dbReference type="EMBL" id="RPFW01000005">
    <property type="protein sequence ID" value="TVZ02195.1"/>
    <property type="molecule type" value="Genomic_DNA"/>
</dbReference>
<gene>
    <name evidence="1" type="ORF">EAS64_25545</name>
</gene>
<evidence type="ECO:0000313" key="2">
    <source>
        <dbReference type="Proteomes" id="UP000460272"/>
    </source>
</evidence>
<name>A0A6P2BVM9_9ACTN</name>
<comment type="caution">
    <text evidence="1">The sequence shown here is derived from an EMBL/GenBank/DDBJ whole genome shotgun (WGS) entry which is preliminary data.</text>
</comment>
<protein>
    <recommendedName>
        <fullName evidence="3">Ferredoxin</fullName>
    </recommendedName>
</protein>
<evidence type="ECO:0000313" key="1">
    <source>
        <dbReference type="EMBL" id="TVZ02195.1"/>
    </source>
</evidence>
<dbReference type="AlphaFoldDB" id="A0A6P2BVM9"/>
<proteinExistence type="predicted"/>
<sequence>MQPLSCRRCGTAVLVEKYSLAHTSVQWPDDSRVCPEFAERVAVSGRPATAIIPTCLQLRDSIEDAVRAGVLGVQD</sequence>